<sequence>MNPDRMSPGPAGPDRTTADGVSSAPALATRAWTEMQAFVTGADRRRALRAELDLGPKRAGVLIKLTEGPMTLREIAETADVDPPAATIAVNQFQRRGLVRRDPHPDDNRRKLVHLADAGLQAAETARRILTAPPPVLAVLDADDLAALTRIFTRLNSTPQPAPTGPEGS</sequence>
<dbReference type="PROSITE" id="PS50995">
    <property type="entry name" value="HTH_MARR_2"/>
    <property type="match status" value="1"/>
</dbReference>
<dbReference type="EMBL" id="RFFG01000026">
    <property type="protein sequence ID" value="RMI43288.1"/>
    <property type="molecule type" value="Genomic_DNA"/>
</dbReference>
<dbReference type="PANTHER" id="PTHR33164">
    <property type="entry name" value="TRANSCRIPTIONAL REGULATOR, MARR FAMILY"/>
    <property type="match status" value="1"/>
</dbReference>
<dbReference type="Proteomes" id="UP000282674">
    <property type="component" value="Unassembled WGS sequence"/>
</dbReference>
<dbReference type="Pfam" id="PF01047">
    <property type="entry name" value="MarR"/>
    <property type="match status" value="1"/>
</dbReference>
<organism evidence="3 4">
    <name type="scientific">Actinomadura harenae</name>
    <dbReference type="NCBI Taxonomy" id="2483351"/>
    <lineage>
        <taxon>Bacteria</taxon>
        <taxon>Bacillati</taxon>
        <taxon>Actinomycetota</taxon>
        <taxon>Actinomycetes</taxon>
        <taxon>Streptosporangiales</taxon>
        <taxon>Thermomonosporaceae</taxon>
        <taxon>Actinomadura</taxon>
    </lineage>
</organism>
<evidence type="ECO:0000259" key="2">
    <source>
        <dbReference type="PROSITE" id="PS50995"/>
    </source>
</evidence>
<dbReference type="InterPro" id="IPR036390">
    <property type="entry name" value="WH_DNA-bd_sf"/>
</dbReference>
<accession>A0A3M2M847</accession>
<dbReference type="InterPro" id="IPR036388">
    <property type="entry name" value="WH-like_DNA-bd_sf"/>
</dbReference>
<feature type="domain" description="HTH marR-type" evidence="2">
    <location>
        <begin position="18"/>
        <end position="157"/>
    </location>
</feature>
<reference evidence="3 4" key="1">
    <citation type="submission" date="2018-10" db="EMBL/GenBank/DDBJ databases">
        <title>Isolation from soil.</title>
        <authorList>
            <person name="Hu J."/>
        </authorList>
    </citation>
    <scope>NUCLEOTIDE SEQUENCE [LARGE SCALE GENOMIC DNA]</scope>
    <source>
        <strain evidence="3 4">NEAU-Ht49</strain>
    </source>
</reference>
<evidence type="ECO:0000313" key="4">
    <source>
        <dbReference type="Proteomes" id="UP000282674"/>
    </source>
</evidence>
<name>A0A3M2M847_9ACTN</name>
<dbReference type="PANTHER" id="PTHR33164:SF99">
    <property type="entry name" value="MARR FAMILY REGULATORY PROTEIN"/>
    <property type="match status" value="1"/>
</dbReference>
<dbReference type="GO" id="GO:0006950">
    <property type="term" value="P:response to stress"/>
    <property type="evidence" value="ECO:0007669"/>
    <property type="project" value="TreeGrafter"/>
</dbReference>
<evidence type="ECO:0000256" key="1">
    <source>
        <dbReference type="SAM" id="MobiDB-lite"/>
    </source>
</evidence>
<evidence type="ECO:0000313" key="3">
    <source>
        <dbReference type="EMBL" id="RMI43288.1"/>
    </source>
</evidence>
<dbReference type="SUPFAM" id="SSF46785">
    <property type="entry name" value="Winged helix' DNA-binding domain"/>
    <property type="match status" value="1"/>
</dbReference>
<feature type="region of interest" description="Disordered" evidence="1">
    <location>
        <begin position="1"/>
        <end position="24"/>
    </location>
</feature>
<dbReference type="Gene3D" id="1.10.10.10">
    <property type="entry name" value="Winged helix-like DNA-binding domain superfamily/Winged helix DNA-binding domain"/>
    <property type="match status" value="1"/>
</dbReference>
<dbReference type="GO" id="GO:0003700">
    <property type="term" value="F:DNA-binding transcription factor activity"/>
    <property type="evidence" value="ECO:0007669"/>
    <property type="project" value="InterPro"/>
</dbReference>
<gene>
    <name evidence="3" type="ORF">EBO15_16520</name>
</gene>
<dbReference type="SMART" id="SM00347">
    <property type="entry name" value="HTH_MARR"/>
    <property type="match status" value="1"/>
</dbReference>
<dbReference type="AlphaFoldDB" id="A0A3M2M847"/>
<dbReference type="InterPro" id="IPR000835">
    <property type="entry name" value="HTH_MarR-typ"/>
</dbReference>
<dbReference type="InterPro" id="IPR039422">
    <property type="entry name" value="MarR/SlyA-like"/>
</dbReference>
<comment type="caution">
    <text evidence="3">The sequence shown here is derived from an EMBL/GenBank/DDBJ whole genome shotgun (WGS) entry which is preliminary data.</text>
</comment>
<keyword evidence="4" id="KW-1185">Reference proteome</keyword>
<protein>
    <submittedName>
        <fullName evidence="3">MarR family transcriptional regulator</fullName>
    </submittedName>
</protein>
<proteinExistence type="predicted"/>